<dbReference type="GO" id="GO:0016787">
    <property type="term" value="F:hydrolase activity"/>
    <property type="evidence" value="ECO:0007669"/>
    <property type="project" value="UniProtKB-KW"/>
</dbReference>
<keyword evidence="1" id="KW-0479">Metal-binding</keyword>
<keyword evidence="2" id="KW-0378">Hydrolase</keyword>
<evidence type="ECO:0000256" key="2">
    <source>
        <dbReference type="ARBA" id="ARBA00022801"/>
    </source>
</evidence>
<dbReference type="InterPro" id="IPR004843">
    <property type="entry name" value="Calcineurin-like_PHP"/>
</dbReference>
<dbReference type="PANTHER" id="PTHR42988:SF2">
    <property type="entry name" value="CYCLIC NUCLEOTIDE PHOSPHODIESTERASE CBUA0032-RELATED"/>
    <property type="match status" value="1"/>
</dbReference>
<dbReference type="InterPro" id="IPR050884">
    <property type="entry name" value="CNP_phosphodiesterase-III"/>
</dbReference>
<dbReference type="InterPro" id="IPR029052">
    <property type="entry name" value="Metallo-depent_PP-like"/>
</dbReference>
<dbReference type="SUPFAM" id="SSF56300">
    <property type="entry name" value="Metallo-dependent phosphatases"/>
    <property type="match status" value="1"/>
</dbReference>
<organism evidence="6 7">
    <name type="scientific">Sedimentitalea nanhaiensis</name>
    <dbReference type="NCBI Taxonomy" id="999627"/>
    <lineage>
        <taxon>Bacteria</taxon>
        <taxon>Pseudomonadati</taxon>
        <taxon>Pseudomonadota</taxon>
        <taxon>Alphaproteobacteria</taxon>
        <taxon>Rhodobacterales</taxon>
        <taxon>Paracoccaceae</taxon>
        <taxon>Sedimentitalea</taxon>
    </lineage>
</organism>
<evidence type="ECO:0000256" key="3">
    <source>
        <dbReference type="ARBA" id="ARBA00023004"/>
    </source>
</evidence>
<accession>A0A1I6YYI5</accession>
<evidence type="ECO:0000313" key="7">
    <source>
        <dbReference type="Proteomes" id="UP000182466"/>
    </source>
</evidence>
<dbReference type="OrthoDB" id="651281at2"/>
<dbReference type="RefSeq" id="WP_027262452.1">
    <property type="nucleotide sequence ID" value="NZ_FPAW01000003.1"/>
</dbReference>
<dbReference type="GO" id="GO:0046872">
    <property type="term" value="F:metal ion binding"/>
    <property type="evidence" value="ECO:0007669"/>
    <property type="project" value="UniProtKB-KW"/>
</dbReference>
<dbReference type="AlphaFoldDB" id="A0A1I6YYI5"/>
<protein>
    <submittedName>
        <fullName evidence="6">Calcineurin-like phosphoesterase</fullName>
    </submittedName>
</protein>
<sequence length="269" mass="28953">MTRFIHLTDLHLSHPDLRDAHLYSDTGATMAEVLDRIRALDPAPDFVVLSGDLTNQGDTASYGMLHDMLADLPMPVVPALGNHDTRAGFRAVFDGFGADPDRPLFYHRVLAGLHVIVLDSLIPGRVSGAIDPEQFAALKTALDLQAGLPRVLVCHHPPHTDGTLPWEGLNSADSARLAATVQGQNVVAILSGHVHMNRVRLWNGIPVIVNTGLHATVDVLDPCDMAIEEGTGFADCRFAADGLQITFVPHAPKRRVLGRIGATVLQGFT</sequence>
<dbReference type="EMBL" id="FPAW01000003">
    <property type="protein sequence ID" value="SFT55388.1"/>
    <property type="molecule type" value="Genomic_DNA"/>
</dbReference>
<feature type="domain" description="Calcineurin-like phosphoesterase" evidence="5">
    <location>
        <begin position="3"/>
        <end position="196"/>
    </location>
</feature>
<dbReference type="Proteomes" id="UP000182466">
    <property type="component" value="Unassembled WGS sequence"/>
</dbReference>
<evidence type="ECO:0000256" key="4">
    <source>
        <dbReference type="ARBA" id="ARBA00025742"/>
    </source>
</evidence>
<evidence type="ECO:0000259" key="5">
    <source>
        <dbReference type="Pfam" id="PF00149"/>
    </source>
</evidence>
<dbReference type="PANTHER" id="PTHR42988">
    <property type="entry name" value="PHOSPHOHYDROLASE"/>
    <property type="match status" value="1"/>
</dbReference>
<dbReference type="Gene3D" id="3.60.21.10">
    <property type="match status" value="1"/>
</dbReference>
<gene>
    <name evidence="6" type="ORF">SAMN05216236_103106</name>
</gene>
<keyword evidence="3" id="KW-0408">Iron</keyword>
<comment type="similarity">
    <text evidence="4">Belongs to the cyclic nucleotide phosphodiesterase class-III family.</text>
</comment>
<dbReference type="STRING" id="999627.SAMN05216236_103106"/>
<evidence type="ECO:0000313" key="6">
    <source>
        <dbReference type="EMBL" id="SFT55388.1"/>
    </source>
</evidence>
<keyword evidence="7" id="KW-1185">Reference proteome</keyword>
<evidence type="ECO:0000256" key="1">
    <source>
        <dbReference type="ARBA" id="ARBA00022723"/>
    </source>
</evidence>
<reference evidence="6 7" key="1">
    <citation type="submission" date="2016-10" db="EMBL/GenBank/DDBJ databases">
        <authorList>
            <person name="de Groot N.N."/>
        </authorList>
    </citation>
    <scope>NUCLEOTIDE SEQUENCE [LARGE SCALE GENOMIC DNA]</scope>
    <source>
        <strain evidence="6 7">CGMCC 1.10959</strain>
    </source>
</reference>
<proteinExistence type="inferred from homology"/>
<dbReference type="Pfam" id="PF00149">
    <property type="entry name" value="Metallophos"/>
    <property type="match status" value="1"/>
</dbReference>
<dbReference type="eggNOG" id="COG1409">
    <property type="taxonomic scope" value="Bacteria"/>
</dbReference>
<name>A0A1I6YYI5_9RHOB</name>